<evidence type="ECO:0000259" key="4">
    <source>
        <dbReference type="Pfam" id="PF00195"/>
    </source>
</evidence>
<dbReference type="Proteomes" id="UP000011747">
    <property type="component" value="Unassembled WGS sequence"/>
</dbReference>
<dbReference type="PROSITE" id="PS00441">
    <property type="entry name" value="CHALCONE_SYNTH"/>
    <property type="match status" value="1"/>
</dbReference>
<name>G9QP07_9BACI</name>
<dbReference type="HOGENOM" id="CLU_034992_0_1_9"/>
<dbReference type="InterPro" id="IPR012328">
    <property type="entry name" value="Chalcone/stilbene_synt_C"/>
</dbReference>
<evidence type="ECO:0000256" key="2">
    <source>
        <dbReference type="ARBA" id="ARBA00022679"/>
    </source>
</evidence>
<proteinExistence type="inferred from homology"/>
<dbReference type="InterPro" id="IPR018088">
    <property type="entry name" value="Chalcone/stilbene_synthase_AS"/>
</dbReference>
<evidence type="ECO:0008006" key="8">
    <source>
        <dbReference type="Google" id="ProtNLM"/>
    </source>
</evidence>
<feature type="domain" description="Chalcone/stilbene synthase C-terminal" evidence="5">
    <location>
        <begin position="109"/>
        <end position="234"/>
    </location>
</feature>
<accession>G9QP07</accession>
<comment type="similarity">
    <text evidence="1">Belongs to the thiolase-like superfamily. Chalcone/stilbene synthases family.</text>
</comment>
<dbReference type="InterPro" id="IPR016039">
    <property type="entry name" value="Thiolase-like"/>
</dbReference>
<evidence type="ECO:0000256" key="3">
    <source>
        <dbReference type="ARBA" id="ARBA00023315"/>
    </source>
</evidence>
<keyword evidence="2" id="KW-0808">Transferase</keyword>
<dbReference type="PANTHER" id="PTHR11877:SF99">
    <property type="entry name" value="1,3,6,8-TETRAHYDROXYNAPHTHALENE SYNTHASE"/>
    <property type="match status" value="1"/>
</dbReference>
<keyword evidence="7" id="KW-1185">Reference proteome</keyword>
<dbReference type="GO" id="GO:0016747">
    <property type="term" value="F:acyltransferase activity, transferring groups other than amino-acyl groups"/>
    <property type="evidence" value="ECO:0007669"/>
    <property type="project" value="InterPro"/>
</dbReference>
<comment type="caution">
    <text evidence="6">The sequence shown here is derived from an EMBL/GenBank/DDBJ whole genome shotgun (WGS) entry which is preliminary data.</text>
</comment>
<dbReference type="Pfam" id="PF02797">
    <property type="entry name" value="Chal_sti_synt_C"/>
    <property type="match status" value="1"/>
</dbReference>
<feature type="domain" description="Chalcone/stilbene synthase N-terminal" evidence="4">
    <location>
        <begin position="4"/>
        <end position="79"/>
    </location>
</feature>
<dbReference type="AlphaFoldDB" id="G9QP07"/>
<evidence type="ECO:0000259" key="5">
    <source>
        <dbReference type="Pfam" id="PF02797"/>
    </source>
</evidence>
<organism evidence="6 7">
    <name type="scientific">Bacillus smithii 7_3_47FAA</name>
    <dbReference type="NCBI Taxonomy" id="665952"/>
    <lineage>
        <taxon>Bacteria</taxon>
        <taxon>Bacillati</taxon>
        <taxon>Bacillota</taxon>
        <taxon>Bacilli</taxon>
        <taxon>Bacillales</taxon>
        <taxon>Bacillaceae</taxon>
        <taxon>Bacillus</taxon>
    </lineage>
</organism>
<dbReference type="InterPro" id="IPR001099">
    <property type="entry name" value="Chalcone/stilbene_synt_N"/>
</dbReference>
<sequence length="236" mass="25935">MNILPFSSSVKRIPIWGLGCAGGASGLARAFEYCKAFPKANVLVLAVELCSLTFQLDDRSKSNLIGTSLFGDGAACMLVCGMESPVVKAKKTLPHIFAAKSVLKKDALDVMGWDIRNNGLYVIFSKDIPTLVANWLKPVVEDFLAEQKLSWNEISHFIAHPGGKKVIQAYEEAFGIHREMTADAAFILRKYGNMSSPTIFYVLERVLKKSIRSDEIGLACALGPGFSTELLLMRWT</sequence>
<dbReference type="InterPro" id="IPR011141">
    <property type="entry name" value="Polyketide_synthase_type-III"/>
</dbReference>
<dbReference type="SUPFAM" id="SSF53901">
    <property type="entry name" value="Thiolase-like"/>
    <property type="match status" value="2"/>
</dbReference>
<gene>
    <name evidence="6" type="ORF">HMPREF1015_00024</name>
</gene>
<dbReference type="GO" id="GO:0030639">
    <property type="term" value="P:polyketide biosynthetic process"/>
    <property type="evidence" value="ECO:0007669"/>
    <property type="project" value="TreeGrafter"/>
</dbReference>
<dbReference type="RefSeq" id="WP_003355079.1">
    <property type="nucleotide sequence ID" value="NZ_JH414764.1"/>
</dbReference>
<dbReference type="PATRIC" id="fig|665952.3.peg.2885"/>
<protein>
    <recommendedName>
        <fullName evidence="8">Chalcone synthase</fullName>
    </recommendedName>
</protein>
<evidence type="ECO:0000256" key="1">
    <source>
        <dbReference type="ARBA" id="ARBA00005531"/>
    </source>
</evidence>
<keyword evidence="3" id="KW-0012">Acyltransferase</keyword>
<dbReference type="Pfam" id="PF00195">
    <property type="entry name" value="Chal_sti_synt_N"/>
    <property type="match status" value="1"/>
</dbReference>
<dbReference type="EMBL" id="ACWF01000148">
    <property type="protein sequence ID" value="EHL74552.1"/>
    <property type="molecule type" value="Genomic_DNA"/>
</dbReference>
<reference evidence="6 7" key="1">
    <citation type="submission" date="2011-09" db="EMBL/GenBank/DDBJ databases">
        <title>The Genome Sequence of Bacillus smithii 7_3_47FAA.</title>
        <authorList>
            <consortium name="The Broad Institute Genome Sequencing Platform"/>
            <person name="Earl A."/>
            <person name="Ward D."/>
            <person name="Feldgarden M."/>
            <person name="Gevers D."/>
            <person name="Daigneault M."/>
            <person name="Strauss J."/>
            <person name="Allen-Vercoe E."/>
            <person name="Young S.K."/>
            <person name="Zeng Q."/>
            <person name="Gargeya S."/>
            <person name="Fitzgerald M."/>
            <person name="Haas B."/>
            <person name="Abouelleil A."/>
            <person name="Alvarado L."/>
            <person name="Arachchi H.M."/>
            <person name="Berlin A."/>
            <person name="Brown A."/>
            <person name="Chapman S.B."/>
            <person name="Chen Z."/>
            <person name="Dunbar C."/>
            <person name="Freedman E."/>
            <person name="Gearin G."/>
            <person name="Goldberg J."/>
            <person name="Griggs A."/>
            <person name="Gujja S."/>
            <person name="Heiman D."/>
            <person name="Howarth C."/>
            <person name="Larson L."/>
            <person name="Lui A."/>
            <person name="MacDonald P.J.P."/>
            <person name="Montmayeur A."/>
            <person name="Murphy C."/>
            <person name="Neiman D."/>
            <person name="Pearson M."/>
            <person name="Priest M."/>
            <person name="Roberts A."/>
            <person name="Saif S."/>
            <person name="Shea T."/>
            <person name="Shenoy N."/>
            <person name="Sisk P."/>
            <person name="Stolte C."/>
            <person name="Sykes S."/>
            <person name="Wortman J."/>
            <person name="Nusbaum C."/>
            <person name="Birren B."/>
        </authorList>
    </citation>
    <scope>NUCLEOTIDE SEQUENCE [LARGE SCALE GENOMIC DNA]</scope>
    <source>
        <strain evidence="6 7">7_3_47FAA</strain>
    </source>
</reference>
<dbReference type="CDD" id="cd00831">
    <property type="entry name" value="CHS_like"/>
    <property type="match status" value="1"/>
</dbReference>
<dbReference type="PANTHER" id="PTHR11877">
    <property type="entry name" value="HYDROXYMETHYLGLUTARYL-COA SYNTHASE"/>
    <property type="match status" value="1"/>
</dbReference>
<evidence type="ECO:0000313" key="6">
    <source>
        <dbReference type="EMBL" id="EHL74552.1"/>
    </source>
</evidence>
<dbReference type="Gene3D" id="3.40.47.10">
    <property type="match status" value="1"/>
</dbReference>
<evidence type="ECO:0000313" key="7">
    <source>
        <dbReference type="Proteomes" id="UP000011747"/>
    </source>
</evidence>